<keyword evidence="3" id="KW-1185">Reference proteome</keyword>
<name>J9DMY2_EDHAE</name>
<accession>J9DMY2</accession>
<sequence>MNVESVLSNNNVGPAFQVSVLRRSVFTFFSVLSIVIINNLQTRNTEFTDNVLKLLKIAAEESEMPLPAFKLLAEELLTSQMRENVVCSCGFKSAEEMVNKIEDALEDKETLQHVRLNIDVDREGNATPMYSKLPRSDLRDESGSEAFEYKLFETENKVKAKKKTDKNEEVKEKKVCEKCAASHMQKKDERKYKPKNPVIIIPGVSSINLELWNNKEEKNFEFRQDVWGSFGMILNILNNKRKWIKLLLLDDETGLDPQGYKVRPANGFSSSDYIFPGYWVWQKMLHNLGIIGYDHSTLHVASYDWRLSLDNLEIRDKYFSRLKLDIEMYYKLNDNKKVNILSHSLGSICFLYFMSFVRKSSKAFATNTF</sequence>
<dbReference type="GO" id="GO:0006629">
    <property type="term" value="P:lipid metabolic process"/>
    <property type="evidence" value="ECO:0007669"/>
    <property type="project" value="InterPro"/>
</dbReference>
<reference evidence="3" key="2">
    <citation type="submission" date="2015-07" db="EMBL/GenBank/DDBJ databases">
        <title>Contrasting host-pathogen interactions and genome evolution in two generalist and specialist microsporidian pathogens of mosquitoes.</title>
        <authorList>
            <consortium name="The Broad Institute Genomics Platform"/>
            <consortium name="The Broad Institute Genome Sequencing Center for Infectious Disease"/>
            <person name="Cuomo C.A."/>
            <person name="Sanscrainte N.D."/>
            <person name="Goldberg J.M."/>
            <person name="Heiman D."/>
            <person name="Young S."/>
            <person name="Zeng Q."/>
            <person name="Becnel J.J."/>
            <person name="Birren B.W."/>
        </authorList>
    </citation>
    <scope>NUCLEOTIDE SEQUENCE [LARGE SCALE GENOMIC DNA]</scope>
    <source>
        <strain evidence="3">USNM 41457</strain>
    </source>
</reference>
<dbReference type="SUPFAM" id="SSF53474">
    <property type="entry name" value="alpha/beta-Hydrolases"/>
    <property type="match status" value="1"/>
</dbReference>
<dbReference type="Gene3D" id="3.40.50.1820">
    <property type="entry name" value="alpha/beta hydrolase"/>
    <property type="match status" value="1"/>
</dbReference>
<dbReference type="InterPro" id="IPR029058">
    <property type="entry name" value="AB_hydrolase_fold"/>
</dbReference>
<dbReference type="EMBL" id="AFBI03000027">
    <property type="protein sequence ID" value="EJW03925.1"/>
    <property type="molecule type" value="Genomic_DNA"/>
</dbReference>
<dbReference type="PANTHER" id="PTHR11440">
    <property type="entry name" value="LECITHIN-CHOLESTEROL ACYLTRANSFERASE-RELATED"/>
    <property type="match status" value="1"/>
</dbReference>
<keyword evidence="1" id="KW-0472">Membrane</keyword>
<dbReference type="STRING" id="1003232.J9DMY2"/>
<keyword evidence="1" id="KW-1133">Transmembrane helix</keyword>
<evidence type="ECO:0000313" key="3">
    <source>
        <dbReference type="Proteomes" id="UP000003163"/>
    </source>
</evidence>
<dbReference type="InParanoid" id="J9DMY2"/>
<dbReference type="InterPro" id="IPR003386">
    <property type="entry name" value="LACT/PDAT_acylTrfase"/>
</dbReference>
<dbReference type="AlphaFoldDB" id="J9DMY2"/>
<feature type="transmembrane region" description="Helical" evidence="1">
    <location>
        <begin position="20"/>
        <end position="40"/>
    </location>
</feature>
<organism evidence="2 3">
    <name type="scientific">Edhazardia aedis (strain USNM 41457)</name>
    <name type="common">Microsporidian parasite</name>
    <dbReference type="NCBI Taxonomy" id="1003232"/>
    <lineage>
        <taxon>Eukaryota</taxon>
        <taxon>Fungi</taxon>
        <taxon>Fungi incertae sedis</taxon>
        <taxon>Microsporidia</taxon>
        <taxon>Edhazardia</taxon>
    </lineage>
</organism>
<gene>
    <name evidence="2" type="ORF">EDEG_01781</name>
</gene>
<dbReference type="GO" id="GO:0008374">
    <property type="term" value="F:O-acyltransferase activity"/>
    <property type="evidence" value="ECO:0007669"/>
    <property type="project" value="InterPro"/>
</dbReference>
<dbReference type="VEuPathDB" id="MicrosporidiaDB:EDEG_01781"/>
<dbReference type="OrthoDB" id="190846at2759"/>
<evidence type="ECO:0000313" key="2">
    <source>
        <dbReference type="EMBL" id="EJW03925.1"/>
    </source>
</evidence>
<protein>
    <recommendedName>
        <fullName evidence="4">Lecithin:cholesterol acyltransferase</fullName>
    </recommendedName>
</protein>
<dbReference type="Pfam" id="PF02450">
    <property type="entry name" value="LCAT"/>
    <property type="match status" value="1"/>
</dbReference>
<proteinExistence type="predicted"/>
<evidence type="ECO:0000256" key="1">
    <source>
        <dbReference type="SAM" id="Phobius"/>
    </source>
</evidence>
<dbReference type="HOGENOM" id="CLU_750110_0_0_1"/>
<reference evidence="2 3" key="1">
    <citation type="submission" date="2011-08" db="EMBL/GenBank/DDBJ databases">
        <authorList>
            <person name="Liu Z.J."/>
            <person name="Shi F.L."/>
            <person name="Lu J.Q."/>
            <person name="Li M."/>
            <person name="Wang Z.L."/>
        </authorList>
    </citation>
    <scope>NUCLEOTIDE SEQUENCE [LARGE SCALE GENOMIC DNA]</scope>
    <source>
        <strain evidence="2 3">USNM 41457</strain>
    </source>
</reference>
<evidence type="ECO:0008006" key="4">
    <source>
        <dbReference type="Google" id="ProtNLM"/>
    </source>
</evidence>
<keyword evidence="1" id="KW-0812">Transmembrane</keyword>
<dbReference type="Proteomes" id="UP000003163">
    <property type="component" value="Unassembled WGS sequence"/>
</dbReference>
<comment type="caution">
    <text evidence="2">The sequence shown here is derived from an EMBL/GenBank/DDBJ whole genome shotgun (WGS) entry which is preliminary data.</text>
</comment>
<feature type="transmembrane region" description="Helical" evidence="1">
    <location>
        <begin position="338"/>
        <end position="357"/>
    </location>
</feature>